<dbReference type="Proteomes" id="UP000275846">
    <property type="component" value="Unassembled WGS sequence"/>
</dbReference>
<keyword evidence="4" id="KW-1185">Reference proteome</keyword>
<dbReference type="STRING" id="70667.A0A3P7CIF9"/>
<feature type="region of interest" description="Disordered" evidence="1">
    <location>
        <begin position="294"/>
        <end position="346"/>
    </location>
</feature>
<dbReference type="InterPro" id="IPR011029">
    <property type="entry name" value="DEATH-like_dom_sf"/>
</dbReference>
<dbReference type="SUPFAM" id="SSF47986">
    <property type="entry name" value="DEATH domain"/>
    <property type="match status" value="1"/>
</dbReference>
<feature type="domain" description="Death" evidence="2">
    <location>
        <begin position="56"/>
        <end position="152"/>
    </location>
</feature>
<proteinExistence type="predicted"/>
<feature type="compositionally biased region" description="Polar residues" evidence="1">
    <location>
        <begin position="320"/>
        <end position="346"/>
    </location>
</feature>
<dbReference type="InterPro" id="IPR000488">
    <property type="entry name" value="Death_dom"/>
</dbReference>
<evidence type="ECO:0000313" key="3">
    <source>
        <dbReference type="EMBL" id="VDL97210.1"/>
    </source>
</evidence>
<accession>A0A3P7CIF9</accession>
<sequence>MEVLLSRKIASKPRTGELERRAALEVNGYEQSSEHLNDSLHPTSSDEELVESIARSDLDMKAIAQTLGPDWPALAEELGLSRADCDSIAEENNTDIKRAYACLLLWKERSNKDAANSTFVVVDLSPRLGTVLGRALRRIGRDDILKQCMKNIELVQDEYELSVAVRNLQNEDYELEAHDNSAVISPDAASQPRPRSEEADDLTETAPIDVENVISPAVSSHEENPSNWVDHATEEERRAAVEQLVAELDDDIPTPPTVESGSDAGVEEVELVPQVKAAEPQKLEASQYIATESGVPLSMLQEDDATESSEVAVRPPLEATGNSPPVTSNDGRGTKTSSPNITTTPSDLAVYNMCAAAAAVDSQS</sequence>
<evidence type="ECO:0000313" key="4">
    <source>
        <dbReference type="Proteomes" id="UP000275846"/>
    </source>
</evidence>
<dbReference type="GO" id="GO:0007165">
    <property type="term" value="P:signal transduction"/>
    <property type="evidence" value="ECO:0007669"/>
    <property type="project" value="InterPro"/>
</dbReference>
<feature type="region of interest" description="Disordered" evidence="1">
    <location>
        <begin position="178"/>
        <end position="202"/>
    </location>
</feature>
<dbReference type="OrthoDB" id="20872at2759"/>
<dbReference type="EMBL" id="UYSU01036114">
    <property type="protein sequence ID" value="VDL97210.1"/>
    <property type="molecule type" value="Genomic_DNA"/>
</dbReference>
<dbReference type="PROSITE" id="PS50017">
    <property type="entry name" value="DEATH_DOMAIN"/>
    <property type="match status" value="1"/>
</dbReference>
<dbReference type="AlphaFoldDB" id="A0A3P7CIF9"/>
<dbReference type="Pfam" id="PF00531">
    <property type="entry name" value="Death"/>
    <property type="match status" value="1"/>
</dbReference>
<gene>
    <name evidence="3" type="ORF">SSLN_LOCUS10825</name>
</gene>
<protein>
    <recommendedName>
        <fullName evidence="2">Death domain-containing protein</fullName>
    </recommendedName>
</protein>
<evidence type="ECO:0000259" key="2">
    <source>
        <dbReference type="PROSITE" id="PS50017"/>
    </source>
</evidence>
<evidence type="ECO:0000256" key="1">
    <source>
        <dbReference type="SAM" id="MobiDB-lite"/>
    </source>
</evidence>
<reference evidence="3 4" key="1">
    <citation type="submission" date="2018-11" db="EMBL/GenBank/DDBJ databases">
        <authorList>
            <consortium name="Pathogen Informatics"/>
        </authorList>
    </citation>
    <scope>NUCLEOTIDE SEQUENCE [LARGE SCALE GENOMIC DNA]</scope>
    <source>
        <strain evidence="3 4">NST_G2</strain>
    </source>
</reference>
<dbReference type="Gene3D" id="1.10.533.10">
    <property type="entry name" value="Death Domain, Fas"/>
    <property type="match status" value="1"/>
</dbReference>
<organism evidence="3 4">
    <name type="scientific">Schistocephalus solidus</name>
    <name type="common">Tapeworm</name>
    <dbReference type="NCBI Taxonomy" id="70667"/>
    <lineage>
        <taxon>Eukaryota</taxon>
        <taxon>Metazoa</taxon>
        <taxon>Spiralia</taxon>
        <taxon>Lophotrochozoa</taxon>
        <taxon>Platyhelminthes</taxon>
        <taxon>Cestoda</taxon>
        <taxon>Eucestoda</taxon>
        <taxon>Diphyllobothriidea</taxon>
        <taxon>Diphyllobothriidae</taxon>
        <taxon>Schistocephalus</taxon>
    </lineage>
</organism>
<name>A0A3P7CIF9_SCHSO</name>